<evidence type="ECO:0000313" key="1">
    <source>
        <dbReference type="EMBL" id="KAK2189807.1"/>
    </source>
</evidence>
<dbReference type="EMBL" id="JAODUO010000096">
    <property type="protein sequence ID" value="KAK2189807.1"/>
    <property type="molecule type" value="Genomic_DNA"/>
</dbReference>
<protein>
    <submittedName>
        <fullName evidence="1">Uncharacterized protein</fullName>
    </submittedName>
</protein>
<reference evidence="1" key="1">
    <citation type="journal article" date="2023" name="Mol. Biol. Evol.">
        <title>Third-Generation Sequencing Reveals the Adaptive Role of the Epigenome in Three Deep-Sea Polychaetes.</title>
        <authorList>
            <person name="Perez M."/>
            <person name="Aroh O."/>
            <person name="Sun Y."/>
            <person name="Lan Y."/>
            <person name="Juniper S.K."/>
            <person name="Young C.R."/>
            <person name="Angers B."/>
            <person name="Qian P.Y."/>
        </authorList>
    </citation>
    <scope>NUCLEOTIDE SEQUENCE</scope>
    <source>
        <strain evidence="1">R07B-5</strain>
    </source>
</reference>
<gene>
    <name evidence="1" type="ORF">NP493_96g07006</name>
</gene>
<evidence type="ECO:0000313" key="2">
    <source>
        <dbReference type="Proteomes" id="UP001209878"/>
    </source>
</evidence>
<sequence>MFDSPNECKGDDSQTEGSASLIVTLSSLTMTCHDSHKPVALLFTSEEPSVVFARNQPSDDKQRFDLQHRRGLYPPAALPTEPSPPCLNIHQ</sequence>
<keyword evidence="2" id="KW-1185">Reference proteome</keyword>
<name>A0AAD9UHW1_RIDPI</name>
<comment type="caution">
    <text evidence="1">The sequence shown here is derived from an EMBL/GenBank/DDBJ whole genome shotgun (WGS) entry which is preliminary data.</text>
</comment>
<accession>A0AAD9UHW1</accession>
<organism evidence="1 2">
    <name type="scientific">Ridgeia piscesae</name>
    <name type="common">Tubeworm</name>
    <dbReference type="NCBI Taxonomy" id="27915"/>
    <lineage>
        <taxon>Eukaryota</taxon>
        <taxon>Metazoa</taxon>
        <taxon>Spiralia</taxon>
        <taxon>Lophotrochozoa</taxon>
        <taxon>Annelida</taxon>
        <taxon>Polychaeta</taxon>
        <taxon>Sedentaria</taxon>
        <taxon>Canalipalpata</taxon>
        <taxon>Sabellida</taxon>
        <taxon>Siboglinidae</taxon>
        <taxon>Ridgeia</taxon>
    </lineage>
</organism>
<dbReference type="Proteomes" id="UP001209878">
    <property type="component" value="Unassembled WGS sequence"/>
</dbReference>
<dbReference type="AlphaFoldDB" id="A0AAD9UHW1"/>
<proteinExistence type="predicted"/>